<proteinExistence type="predicted"/>
<dbReference type="EMBL" id="JAWJWE010000003">
    <property type="protein sequence ID" value="KAK6639549.1"/>
    <property type="molecule type" value="Genomic_DNA"/>
</dbReference>
<dbReference type="AlphaFoldDB" id="A0AAN8P2F8"/>
<dbReference type="Proteomes" id="UP001372834">
    <property type="component" value="Unassembled WGS sequence"/>
</dbReference>
<sequence length="77" mass="8363">MKISSLERKRKEAAEKAFLLGNPLESQCGERKTKRGKSVAGVGAQWLGPIKAPELLVRGANERDVSSTARLDTPLTD</sequence>
<evidence type="ECO:0000313" key="2">
    <source>
        <dbReference type="Proteomes" id="UP001372834"/>
    </source>
</evidence>
<evidence type="ECO:0000313" key="1">
    <source>
        <dbReference type="EMBL" id="KAK6639549.1"/>
    </source>
</evidence>
<reference evidence="1 2" key="1">
    <citation type="submission" date="2023-10" db="EMBL/GenBank/DDBJ databases">
        <title>Genomes of two closely related lineages of the louse Polyplax serrata with different host specificities.</title>
        <authorList>
            <person name="Martinu J."/>
            <person name="Tarabai H."/>
            <person name="Stefka J."/>
            <person name="Hypsa V."/>
        </authorList>
    </citation>
    <scope>NUCLEOTIDE SEQUENCE [LARGE SCALE GENOMIC DNA]</scope>
    <source>
        <strain evidence="1">HR10_N</strain>
    </source>
</reference>
<protein>
    <submittedName>
        <fullName evidence="1">Uncharacterized protein</fullName>
    </submittedName>
</protein>
<gene>
    <name evidence="1" type="ORF">RUM43_007822</name>
</gene>
<accession>A0AAN8P2F8</accession>
<comment type="caution">
    <text evidence="1">The sequence shown here is derived from an EMBL/GenBank/DDBJ whole genome shotgun (WGS) entry which is preliminary data.</text>
</comment>
<name>A0AAN8P2F8_POLSC</name>
<organism evidence="1 2">
    <name type="scientific">Polyplax serrata</name>
    <name type="common">Common mouse louse</name>
    <dbReference type="NCBI Taxonomy" id="468196"/>
    <lineage>
        <taxon>Eukaryota</taxon>
        <taxon>Metazoa</taxon>
        <taxon>Ecdysozoa</taxon>
        <taxon>Arthropoda</taxon>
        <taxon>Hexapoda</taxon>
        <taxon>Insecta</taxon>
        <taxon>Pterygota</taxon>
        <taxon>Neoptera</taxon>
        <taxon>Paraneoptera</taxon>
        <taxon>Psocodea</taxon>
        <taxon>Troctomorpha</taxon>
        <taxon>Phthiraptera</taxon>
        <taxon>Anoplura</taxon>
        <taxon>Polyplacidae</taxon>
        <taxon>Polyplax</taxon>
    </lineage>
</organism>